<keyword evidence="1" id="KW-1133">Transmembrane helix</keyword>
<accession>A0A3D8YGU9</accession>
<keyword evidence="1" id="KW-0812">Transmembrane</keyword>
<feature type="transmembrane region" description="Helical" evidence="1">
    <location>
        <begin position="42"/>
        <end position="60"/>
    </location>
</feature>
<comment type="caution">
    <text evidence="2">The sequence shown here is derived from an EMBL/GenBank/DDBJ whole genome shotgun (WGS) entry which is preliminary data.</text>
</comment>
<sequence length="128" mass="14175">MTLFSYSISKKEGENFEEPKLLGNFVKKTFQTSKKASAFSGWGLHYLTGVVFAVVYKLLLGSANKRPSAANGLLYGTLAGGAGVVSWDILFKNHRNPPQTDRKGFYTQLVIAHIIFGLTLSAFREKNR</sequence>
<name>A0A3D8YGU9_9BACT</name>
<evidence type="ECO:0000256" key="1">
    <source>
        <dbReference type="SAM" id="Phobius"/>
    </source>
</evidence>
<gene>
    <name evidence="2" type="ORF">DSL64_00175</name>
</gene>
<evidence type="ECO:0000313" key="2">
    <source>
        <dbReference type="EMBL" id="REA64022.1"/>
    </source>
</evidence>
<dbReference type="Proteomes" id="UP000256373">
    <property type="component" value="Unassembled WGS sequence"/>
</dbReference>
<keyword evidence="3" id="KW-1185">Reference proteome</keyword>
<evidence type="ECO:0000313" key="3">
    <source>
        <dbReference type="Proteomes" id="UP000256373"/>
    </source>
</evidence>
<organism evidence="2 3">
    <name type="scientific">Dyadobacter luteus</name>
    <dbReference type="NCBI Taxonomy" id="2259619"/>
    <lineage>
        <taxon>Bacteria</taxon>
        <taxon>Pseudomonadati</taxon>
        <taxon>Bacteroidota</taxon>
        <taxon>Cytophagia</taxon>
        <taxon>Cytophagales</taxon>
        <taxon>Spirosomataceae</taxon>
        <taxon>Dyadobacter</taxon>
    </lineage>
</organism>
<reference evidence="2 3" key="1">
    <citation type="submission" date="2018-07" db="EMBL/GenBank/DDBJ databases">
        <title>Dyadobacter roseus sp. nov., isolated from rose rhizosphere soil.</title>
        <authorList>
            <person name="Chen L."/>
        </authorList>
    </citation>
    <scope>NUCLEOTIDE SEQUENCE [LARGE SCALE GENOMIC DNA]</scope>
    <source>
        <strain evidence="2 3">RS19</strain>
    </source>
</reference>
<feature type="transmembrane region" description="Helical" evidence="1">
    <location>
        <begin position="105"/>
        <end position="123"/>
    </location>
</feature>
<feature type="transmembrane region" description="Helical" evidence="1">
    <location>
        <begin position="72"/>
        <end position="90"/>
    </location>
</feature>
<keyword evidence="1" id="KW-0472">Membrane</keyword>
<dbReference type="AlphaFoldDB" id="A0A3D8YGU9"/>
<proteinExistence type="predicted"/>
<dbReference type="EMBL" id="QNUL01000001">
    <property type="protein sequence ID" value="REA64022.1"/>
    <property type="molecule type" value="Genomic_DNA"/>
</dbReference>
<protein>
    <submittedName>
        <fullName evidence="2">Uncharacterized protein</fullName>
    </submittedName>
</protein>